<keyword evidence="4" id="KW-1185">Reference proteome</keyword>
<accession>A0A6A4X9X0</accession>
<sequence>MLCPWRFPEGNPSGLHPFSLRYRDGEPITAKSSEIQISRDGEYYSMTFSNVKEAHQGNYSVMAKNSQGENSSSMHLTVYISQPEGDERGAETGVGDGDDAAGMRRVVLQETAVCSLTRLRNWTPCVRQMQADSDAFWGRDSDECRVQEISSEPWEGGRPERSARRPASQQSGIVQEFESDDGASEAATAAAGDSLHRQTHYQQVITTVIKASLPSEYSILGYVIVPDVSRRDGPEPTLVRYDLFGYRLPEIGRRPDLNPEDFDICGHALLHERSEADSGEYRPVDYAVFGRRALPGWQPPPVDSSLLGHITLRDWDSEGGGHTPFTLYGQRTLQDVLIDRGPRAGVHTLPQILTKFTDLICYINENKILVIEGYGNPIPDPHW</sequence>
<evidence type="ECO:0000256" key="1">
    <source>
        <dbReference type="SAM" id="MobiDB-lite"/>
    </source>
</evidence>
<feature type="domain" description="Immunoglobulin I-set" evidence="2">
    <location>
        <begin position="23"/>
        <end position="78"/>
    </location>
</feature>
<dbReference type="OrthoDB" id="6371610at2759"/>
<dbReference type="AlphaFoldDB" id="A0A6A4X9X0"/>
<organism evidence="3 4">
    <name type="scientific">Amphibalanus amphitrite</name>
    <name type="common">Striped barnacle</name>
    <name type="synonym">Balanus amphitrite</name>
    <dbReference type="NCBI Taxonomy" id="1232801"/>
    <lineage>
        <taxon>Eukaryota</taxon>
        <taxon>Metazoa</taxon>
        <taxon>Ecdysozoa</taxon>
        <taxon>Arthropoda</taxon>
        <taxon>Crustacea</taxon>
        <taxon>Multicrustacea</taxon>
        <taxon>Cirripedia</taxon>
        <taxon>Thoracica</taxon>
        <taxon>Thoracicalcarea</taxon>
        <taxon>Balanomorpha</taxon>
        <taxon>Balanoidea</taxon>
        <taxon>Balanidae</taxon>
        <taxon>Amphibalaninae</taxon>
        <taxon>Amphibalanus</taxon>
    </lineage>
</organism>
<dbReference type="InterPro" id="IPR013783">
    <property type="entry name" value="Ig-like_fold"/>
</dbReference>
<evidence type="ECO:0000313" key="4">
    <source>
        <dbReference type="Proteomes" id="UP000440578"/>
    </source>
</evidence>
<dbReference type="SUPFAM" id="SSF48726">
    <property type="entry name" value="Immunoglobulin"/>
    <property type="match status" value="1"/>
</dbReference>
<evidence type="ECO:0000313" key="3">
    <source>
        <dbReference type="EMBL" id="KAF0311172.1"/>
    </source>
</evidence>
<dbReference type="Proteomes" id="UP000440578">
    <property type="component" value="Unassembled WGS sequence"/>
</dbReference>
<proteinExistence type="predicted"/>
<reference evidence="3 4" key="1">
    <citation type="submission" date="2019-07" db="EMBL/GenBank/DDBJ databases">
        <title>Draft genome assembly of a fouling barnacle, Amphibalanus amphitrite (Darwin, 1854): The first reference genome for Thecostraca.</title>
        <authorList>
            <person name="Kim W."/>
        </authorList>
    </citation>
    <scope>NUCLEOTIDE SEQUENCE [LARGE SCALE GENOMIC DNA]</scope>
    <source>
        <strain evidence="3">SNU_AA5</strain>
        <tissue evidence="3">Soma without cirri and trophi</tissue>
    </source>
</reference>
<dbReference type="EMBL" id="VIIS01000257">
    <property type="protein sequence ID" value="KAF0311172.1"/>
    <property type="molecule type" value="Genomic_DNA"/>
</dbReference>
<protein>
    <recommendedName>
        <fullName evidence="2">Immunoglobulin I-set domain-containing protein</fullName>
    </recommendedName>
</protein>
<dbReference type="Pfam" id="PF07679">
    <property type="entry name" value="I-set"/>
    <property type="match status" value="1"/>
</dbReference>
<comment type="caution">
    <text evidence="3">The sequence shown here is derived from an EMBL/GenBank/DDBJ whole genome shotgun (WGS) entry which is preliminary data.</text>
</comment>
<name>A0A6A4X9X0_AMPAM</name>
<gene>
    <name evidence="3" type="ORF">FJT64_017992</name>
</gene>
<evidence type="ECO:0000259" key="2">
    <source>
        <dbReference type="Pfam" id="PF07679"/>
    </source>
</evidence>
<feature type="compositionally biased region" description="Low complexity" evidence="1">
    <location>
        <begin position="184"/>
        <end position="193"/>
    </location>
</feature>
<feature type="region of interest" description="Disordered" evidence="1">
    <location>
        <begin position="148"/>
        <end position="196"/>
    </location>
</feature>
<dbReference type="Gene3D" id="2.60.40.10">
    <property type="entry name" value="Immunoglobulins"/>
    <property type="match status" value="1"/>
</dbReference>
<dbReference type="InterPro" id="IPR013098">
    <property type="entry name" value="Ig_I-set"/>
</dbReference>
<dbReference type="InterPro" id="IPR036179">
    <property type="entry name" value="Ig-like_dom_sf"/>
</dbReference>